<proteinExistence type="predicted"/>
<name>A0A6C0B8Y1_9ZZZZ</name>
<evidence type="ECO:0000313" key="1">
    <source>
        <dbReference type="EMBL" id="QHS88304.1"/>
    </source>
</evidence>
<organism evidence="1">
    <name type="scientific">viral metagenome</name>
    <dbReference type="NCBI Taxonomy" id="1070528"/>
    <lineage>
        <taxon>unclassified sequences</taxon>
        <taxon>metagenomes</taxon>
        <taxon>organismal metagenomes</taxon>
    </lineage>
</organism>
<reference evidence="1" key="1">
    <citation type="journal article" date="2020" name="Nature">
        <title>Giant virus diversity and host interactions through global metagenomics.</title>
        <authorList>
            <person name="Schulz F."/>
            <person name="Roux S."/>
            <person name="Paez-Espino D."/>
            <person name="Jungbluth S."/>
            <person name="Walsh D.A."/>
            <person name="Denef V.J."/>
            <person name="McMahon K.D."/>
            <person name="Konstantinidis K.T."/>
            <person name="Eloe-Fadrosh E.A."/>
            <person name="Kyrpides N.C."/>
            <person name="Woyke T."/>
        </authorList>
    </citation>
    <scope>NUCLEOTIDE SEQUENCE</scope>
    <source>
        <strain evidence="1">GVMAG-M-3300010158-55</strain>
    </source>
</reference>
<dbReference type="AlphaFoldDB" id="A0A6C0B8Y1"/>
<dbReference type="EMBL" id="MN739095">
    <property type="protein sequence ID" value="QHS88304.1"/>
    <property type="molecule type" value="Genomic_DNA"/>
</dbReference>
<protein>
    <submittedName>
        <fullName evidence="1">Uncharacterized protein</fullName>
    </submittedName>
</protein>
<accession>A0A6C0B8Y1</accession>
<sequence>MQVLPKNMIPSVSYRIKTTKNILGTYHSNSGTHLRFIIHNQLHEFPVTSTIYSISKTRKKRKSRRI</sequence>